<proteinExistence type="predicted"/>
<evidence type="ECO:0000313" key="3">
    <source>
        <dbReference type="Proteomes" id="UP001063166"/>
    </source>
</evidence>
<feature type="region of interest" description="Disordered" evidence="1">
    <location>
        <begin position="80"/>
        <end position="101"/>
    </location>
</feature>
<name>A0A9P3UTM0_LYOSH</name>
<protein>
    <submittedName>
        <fullName evidence="2">MINDY deubiquitinase</fullName>
    </submittedName>
</protein>
<reference evidence="2" key="1">
    <citation type="submission" date="2022-07" db="EMBL/GenBank/DDBJ databases">
        <title>The genome of Lyophyllum shimeji provides insight into the initial evolution of ectomycorrhizal fungal genome.</title>
        <authorList>
            <person name="Kobayashi Y."/>
            <person name="Shibata T."/>
            <person name="Hirakawa H."/>
            <person name="Shigenobu S."/>
            <person name="Nishiyama T."/>
            <person name="Yamada A."/>
            <person name="Hasebe M."/>
            <person name="Kawaguchi M."/>
        </authorList>
    </citation>
    <scope>NUCLEOTIDE SEQUENCE</scope>
    <source>
        <strain evidence="2">AT787</strain>
    </source>
</reference>
<keyword evidence="3" id="KW-1185">Reference proteome</keyword>
<dbReference type="OrthoDB" id="120976at2759"/>
<dbReference type="InterPro" id="IPR032675">
    <property type="entry name" value="LRR_dom_sf"/>
</dbReference>
<evidence type="ECO:0000313" key="2">
    <source>
        <dbReference type="EMBL" id="GLB44753.1"/>
    </source>
</evidence>
<sequence length="515" mass="57253">MLHYAVPSVDEDNPLYCPSVSAASYLQSLRHQLHRTKKSGGKNRRNNRLLQSFARVLQNALLPDAYDSSEAETHGKTVFIPNFNADGRSRTPSTSSEDAPPNYSAYPIPAWELEHERDFWNAVKGNLVGYGGPAHLKRKRGSFSDIQGPPKYARSIQSVHDTSFDVTVKHEKLSYSGGPGTPVETKAVASPRELDFADKDGKSSDLAQRVRDLEDRLYGHPIGTESPRGIHSLIERLDRILPGIRLKERLSQQSRLSHQSIVDFLGNNGYLNARVLSVFRTSEVHWITLTDSLSDANGLNLCADILPTFSQPNSFLFLSELSLRDIAIQDFDMIYIQHLPKLSTLLLDNTAISNEAIFLLVPLKRSLTQLSIGSNPGIDDDAVPALLLLSKLSFLSILDTSIYMPGLRRLARTIYYEDRIIDIEIPSSCEEYVDDMHNKYALDPRPPLVTDPEVCALLSAAALQRNLAAHAAINPGIVAAGGKAEMAERLRALLEMRRMDLLVRDMFRGVEDDGV</sequence>
<dbReference type="AlphaFoldDB" id="A0A9P3UTM0"/>
<evidence type="ECO:0000256" key="1">
    <source>
        <dbReference type="SAM" id="MobiDB-lite"/>
    </source>
</evidence>
<dbReference type="Proteomes" id="UP001063166">
    <property type="component" value="Unassembled WGS sequence"/>
</dbReference>
<comment type="caution">
    <text evidence="2">The sequence shown here is derived from an EMBL/GenBank/DDBJ whole genome shotgun (WGS) entry which is preliminary data.</text>
</comment>
<organism evidence="2 3">
    <name type="scientific">Lyophyllum shimeji</name>
    <name type="common">Hon-shimeji</name>
    <name type="synonym">Tricholoma shimeji</name>
    <dbReference type="NCBI Taxonomy" id="47721"/>
    <lineage>
        <taxon>Eukaryota</taxon>
        <taxon>Fungi</taxon>
        <taxon>Dikarya</taxon>
        <taxon>Basidiomycota</taxon>
        <taxon>Agaricomycotina</taxon>
        <taxon>Agaricomycetes</taxon>
        <taxon>Agaricomycetidae</taxon>
        <taxon>Agaricales</taxon>
        <taxon>Tricholomatineae</taxon>
        <taxon>Lyophyllaceae</taxon>
        <taxon>Lyophyllum</taxon>
    </lineage>
</organism>
<accession>A0A9P3UTM0</accession>
<dbReference type="EMBL" id="BRPK01000018">
    <property type="protein sequence ID" value="GLB44753.1"/>
    <property type="molecule type" value="Genomic_DNA"/>
</dbReference>
<gene>
    <name evidence="2" type="ORF">LshimejAT787_1800900</name>
</gene>
<dbReference type="Gene3D" id="3.80.10.10">
    <property type="entry name" value="Ribonuclease Inhibitor"/>
    <property type="match status" value="1"/>
</dbReference>
<dbReference type="SUPFAM" id="SSF52047">
    <property type="entry name" value="RNI-like"/>
    <property type="match status" value="1"/>
</dbReference>